<protein>
    <submittedName>
        <fullName evidence="2">AFR121Wp</fullName>
    </submittedName>
</protein>
<dbReference type="OrthoDB" id="4053313at2759"/>
<accession>Q754E9</accession>
<reference evidence="3" key="2">
    <citation type="journal article" date="2013" name="G3 (Bethesda)">
        <title>Genomes of Ashbya fungi isolated from insects reveal four mating-type loci, numerous translocations, lack of transposons, and distinct gene duplications.</title>
        <authorList>
            <person name="Dietrich F.S."/>
            <person name="Voegeli S."/>
            <person name="Kuo S."/>
            <person name="Philippsen P."/>
        </authorList>
    </citation>
    <scope>GENOME REANNOTATION</scope>
    <source>
        <strain evidence="3">ATCC 10895 / CBS 109.51 / FGSC 9923 / NRRL Y-1056</strain>
    </source>
</reference>
<dbReference type="Proteomes" id="UP000000591">
    <property type="component" value="Chromosome VI"/>
</dbReference>
<name>Q754E9_EREGS</name>
<keyword evidence="1" id="KW-0175">Coiled coil</keyword>
<sequence>MFVDYSSKGANKITNRIFAEKLLDLFFLDTLDDAQVLEFVKGRILGNQFMQRLTLNDVHGNRYWLYYILGLKLSNEQMEEALDELVASRLLYQVELTFPDCSFEDAYELKESDPMRKVVVDLYISSIFLKCKINSYVKEFTKLVTSDKKMMMLLSREERLLAFSQYFPEERHEFDSLVVILPVKFPRTYLSLLEKDGTMRTNIRLEFKKWELADRRLLYSKNVHIRDIVARDQDVQLRWIPNDEILTPRVRQSGDVEHSETSIMLRDIHKRHIERQKVMKSVNEKMASAGEYTSSEPKPEFLKIFDEINEELEQAMENDEKVINKTQEIRHRVKNGSIVLPSEIEYLRDPSTHDILKPINTNQVQHSLEKLNFDSDCVFECENSREFTIDRETSYKTPVKDHVQHYPDAVMTYRNVAYVPASNNLEAPDIMLRLSCRRSNSTVRKKLAGIVRSPFAKKDSAMYLDDGSMVPESFSKLSFRFFLKAKFRKIKQDWRYYKNVAKQCMDDFRSPSAGIIIPPKSAALLQEPVQLLSQAHNNSKFVDQKNRSVAGTSALN</sequence>
<reference evidence="2 3" key="1">
    <citation type="journal article" date="2004" name="Science">
        <title>The Ashbya gossypii genome as a tool for mapping the ancient Saccharomyces cerevisiae genome.</title>
        <authorList>
            <person name="Dietrich F.S."/>
            <person name="Voegeli S."/>
            <person name="Brachat S."/>
            <person name="Lerch A."/>
            <person name="Gates K."/>
            <person name="Steiner S."/>
            <person name="Mohr C."/>
            <person name="Pohlmann R."/>
            <person name="Luedi P."/>
            <person name="Choi S."/>
            <person name="Wing R.A."/>
            <person name="Flavier A."/>
            <person name="Gaffney T.D."/>
            <person name="Philippsen P."/>
        </authorList>
    </citation>
    <scope>NUCLEOTIDE SEQUENCE [LARGE SCALE GENOMIC DNA]</scope>
    <source>
        <strain evidence="3">ATCC 10895 / CBS 109.51 / FGSC 9923 / NRRL Y-1056</strain>
    </source>
</reference>
<dbReference type="RefSeq" id="NP_985668.2">
    <property type="nucleotide sequence ID" value="NM_211022.2"/>
</dbReference>
<dbReference type="EMBL" id="AE016819">
    <property type="protein sequence ID" value="AAS53492.2"/>
    <property type="molecule type" value="Genomic_DNA"/>
</dbReference>
<dbReference type="AlphaFoldDB" id="Q754E9"/>
<keyword evidence="3" id="KW-1185">Reference proteome</keyword>
<gene>
    <name evidence="2" type="ORF">AGOS_AFR121W</name>
</gene>
<dbReference type="GeneID" id="4621915"/>
<feature type="coiled-coil region" evidence="1">
    <location>
        <begin position="302"/>
        <end position="329"/>
    </location>
</feature>
<evidence type="ECO:0000313" key="2">
    <source>
        <dbReference type="EMBL" id="AAS53492.2"/>
    </source>
</evidence>
<evidence type="ECO:0000256" key="1">
    <source>
        <dbReference type="SAM" id="Coils"/>
    </source>
</evidence>
<organism evidence="2 3">
    <name type="scientific">Eremothecium gossypii (strain ATCC 10895 / CBS 109.51 / FGSC 9923 / NRRL Y-1056)</name>
    <name type="common">Yeast</name>
    <name type="synonym">Ashbya gossypii</name>
    <dbReference type="NCBI Taxonomy" id="284811"/>
    <lineage>
        <taxon>Eukaryota</taxon>
        <taxon>Fungi</taxon>
        <taxon>Dikarya</taxon>
        <taxon>Ascomycota</taxon>
        <taxon>Saccharomycotina</taxon>
        <taxon>Saccharomycetes</taxon>
        <taxon>Saccharomycetales</taxon>
        <taxon>Saccharomycetaceae</taxon>
        <taxon>Eremothecium</taxon>
    </lineage>
</organism>
<evidence type="ECO:0000313" key="3">
    <source>
        <dbReference type="Proteomes" id="UP000000591"/>
    </source>
</evidence>
<dbReference type="KEGG" id="ago:AGOS_AFR121W"/>
<dbReference type="HOGENOM" id="CLU_040946_0_0_1"/>
<dbReference type="InParanoid" id="Q754E9"/>
<proteinExistence type="predicted"/>
<dbReference type="OMA" id="ETSIMLR"/>